<name>A0A6C0LXC7_9ZZZZ</name>
<accession>A0A6C0LXC7</accession>
<dbReference type="InterPro" id="IPR043920">
    <property type="entry name" value="DUF5757"/>
</dbReference>
<dbReference type="Pfam" id="PF19061">
    <property type="entry name" value="DUF5757"/>
    <property type="match status" value="1"/>
</dbReference>
<dbReference type="AlphaFoldDB" id="A0A6C0LXC7"/>
<reference evidence="1" key="1">
    <citation type="journal article" date="2020" name="Nature">
        <title>Giant virus diversity and host interactions through global metagenomics.</title>
        <authorList>
            <person name="Schulz F."/>
            <person name="Roux S."/>
            <person name="Paez-Espino D."/>
            <person name="Jungbluth S."/>
            <person name="Walsh D.A."/>
            <person name="Denef V.J."/>
            <person name="McMahon K.D."/>
            <person name="Konstantinidis K.T."/>
            <person name="Eloe-Fadrosh E.A."/>
            <person name="Kyrpides N.C."/>
            <person name="Woyke T."/>
        </authorList>
    </citation>
    <scope>NUCLEOTIDE SEQUENCE</scope>
    <source>
        <strain evidence="1">GVMAG-S-1029409-49</strain>
    </source>
</reference>
<evidence type="ECO:0000313" key="1">
    <source>
        <dbReference type="EMBL" id="QHU35506.1"/>
    </source>
</evidence>
<proteinExistence type="predicted"/>
<organism evidence="1">
    <name type="scientific">viral metagenome</name>
    <dbReference type="NCBI Taxonomy" id="1070528"/>
    <lineage>
        <taxon>unclassified sequences</taxon>
        <taxon>metagenomes</taxon>
        <taxon>organismal metagenomes</taxon>
    </lineage>
</organism>
<protein>
    <submittedName>
        <fullName evidence="1">Uncharacterized protein</fullName>
    </submittedName>
</protein>
<dbReference type="EMBL" id="MN740609">
    <property type="protein sequence ID" value="QHU35506.1"/>
    <property type="molecule type" value="Genomic_DNA"/>
</dbReference>
<sequence>MEGVETRVEISDYDTIRSFLRTVALRTEGALLSHLRIVEDVTTLTNGEMVHVANINDYIRTLSLQELIGRMDAIEDMWPLLTESDIVSLWLLAIPQESIPRSIKIEDTYYASFDIDSMMKDMREEIAYGRDLLVDTTASQAKVVGEFKRIPPEQLVAMSDFVLDEITVGISLELPHRDKIIDVFDSLSTSIYVPFIRMVYDNNTYYKVHRSVVPSHEWLEEDQENNTIVMRILRVSKERIKKVKNLYTTAIWDENNNIAISVVLDESMDQELLEERVLSAIDISLPYKKIFTKQVEVKGAVRVETGINRYLLTDMITNDDTVSYFLYVNERKKLATTKKRFYVYYNYSNELEDPITLIITPHADHSDIRIMRAKDEAHVKTVTRILSRIISYYRSHTKNVLDIYRPLFAEFDKLAGITEEHTLTTKVVKPEKKLAPQTRCEQLSTMRPDIFVEGYARKCQKISQPKIVTDEEAKTYEPNMKMYYPRDSGNWYVCAPREESDRDQKRIFPGLMENKTLSNKDTVPYLPACFTSNQYTKRSSTLNEYMKGGTTKKVVATVGVGHVLSAEKNVPSGRYANVPSLIEELLTEAGIKDVSKCKRRGVATSPNSILHCLELAFQTDSYDHMSTDEGKEIQIRNDVRPLLLIDIKAAVAKQEMYNYTLEDIRTYITDVDTFMDPRHVVRILEEYYGCNIFMFVRDSDSDNKYGNILLPFHAGAYIFREYDYETPSVMIVLIPTSEEAYPYQCEIVSFDDELPVNTRFIMRDTRFTRTLATTLYESSVSYDLTLGDVILPQSMTTTGIMAQYIDNYGKRRMNVYTTKDGDALSFVVKPSVPLNINAIENVEDAPITTTTIANQFITDSNLAIESQDVVFNRVVGLKLTNGNYILAAGVEIADVPKSTTSSTNPLMFMERGHNNELRTLRRLRRIATLLKFHSLRLYALNPQTYGADSYVIAKHHAYEGVEALTRLVDTNVLYDSEGRLIIDSETLRNKLMYYVKTMVMKNEEYVAEHATMQIVDNYYANISDFRTREGQLVFDTTDTLSEWIRKERSAKMESSVVYIPRMRTSEPSVVKNGAIFGGRPFLVQNVIDGDITRAMNVCRMWNDEHINKGYHTPSLTEAIPRYDLYDAFGKTRSVEPEVVSEDTTVVNIYDHGNDYYSAMLVI</sequence>